<organism evidence="7 8">
    <name type="scientific">Mytilus edulis</name>
    <name type="common">Blue mussel</name>
    <dbReference type="NCBI Taxonomy" id="6550"/>
    <lineage>
        <taxon>Eukaryota</taxon>
        <taxon>Metazoa</taxon>
        <taxon>Spiralia</taxon>
        <taxon>Lophotrochozoa</taxon>
        <taxon>Mollusca</taxon>
        <taxon>Bivalvia</taxon>
        <taxon>Autobranchia</taxon>
        <taxon>Pteriomorphia</taxon>
        <taxon>Mytilida</taxon>
        <taxon>Mytiloidea</taxon>
        <taxon>Mytilidae</taxon>
        <taxon>Mytilinae</taxon>
        <taxon>Mytilus</taxon>
    </lineage>
</organism>
<reference evidence="7" key="1">
    <citation type="submission" date="2021-03" db="EMBL/GenBank/DDBJ databases">
        <authorList>
            <person name="Bekaert M."/>
        </authorList>
    </citation>
    <scope>NUCLEOTIDE SEQUENCE</scope>
</reference>
<evidence type="ECO:0000313" key="7">
    <source>
        <dbReference type="EMBL" id="CAG2243750.1"/>
    </source>
</evidence>
<dbReference type="EMBL" id="CAJPWZ010002714">
    <property type="protein sequence ID" value="CAG2243750.1"/>
    <property type="molecule type" value="Genomic_DNA"/>
</dbReference>
<keyword evidence="4" id="KW-0233">DNA recombination</keyword>
<dbReference type="Proteomes" id="UP000683360">
    <property type="component" value="Unassembled WGS sequence"/>
</dbReference>
<comment type="caution">
    <text evidence="7">The sequence shown here is derived from an EMBL/GenBank/DDBJ whole genome shotgun (WGS) entry which is preliminary data.</text>
</comment>
<dbReference type="Gene3D" id="1.10.443.10">
    <property type="entry name" value="Intergrase catalytic core"/>
    <property type="match status" value="1"/>
</dbReference>
<feature type="domain" description="QRICH1-like" evidence="6">
    <location>
        <begin position="58"/>
        <end position="164"/>
    </location>
</feature>
<dbReference type="InterPro" id="IPR011010">
    <property type="entry name" value="DNA_brk_join_enz"/>
</dbReference>
<dbReference type="PANTHER" id="PTHR21446">
    <property type="entry name" value="DUF3504 DOMAIN-CONTAINING PROTEIN"/>
    <property type="match status" value="1"/>
</dbReference>
<dbReference type="InterPro" id="IPR021893">
    <property type="entry name" value="ZMYM2-like_C"/>
</dbReference>
<dbReference type="AlphaFoldDB" id="A0A8S3UCT8"/>
<dbReference type="GO" id="GO:0015074">
    <property type="term" value="P:DNA integration"/>
    <property type="evidence" value="ECO:0007669"/>
    <property type="project" value="InterPro"/>
</dbReference>
<evidence type="ECO:0000256" key="1">
    <source>
        <dbReference type="ARBA" id="ARBA00022499"/>
    </source>
</evidence>
<keyword evidence="2" id="KW-0597">Phosphoprotein</keyword>
<dbReference type="Pfam" id="PF12012">
    <property type="entry name" value="DUF3504"/>
    <property type="match status" value="1"/>
</dbReference>
<dbReference type="GO" id="GO:0003677">
    <property type="term" value="F:DNA binding"/>
    <property type="evidence" value="ECO:0007669"/>
    <property type="project" value="InterPro"/>
</dbReference>
<dbReference type="Pfam" id="PF25561">
    <property type="entry name" value="QRICH1"/>
    <property type="match status" value="1"/>
</dbReference>
<keyword evidence="8" id="KW-1185">Reference proteome</keyword>
<sequence>MLCEKVITCFTQEQTAETDSTSNCSDANGAEYRHKLPVTPEEISNLIESAIPQSTRCHYKWGYNVFSNWQKERRARPVSDNLPIPVEALTQSITEMEPCMRDTALQYFLAEAKKTDGNDYPSASLYQLFVAIQGQIRLNDPAVNLLTQPTYVKCRKVLDSMMKKRSAEGAVIGSDNPPKLLDTMVYLNGIHFALRGGKEHRNLRLNKNPQITGPFIDSELNKRYILYKEDISKTNSGGMKDKKYTPKTVKAYENIEYPDRCFEKYKRLCPKDEVDAFYFKPLVNFTTDQWFCKVPVGHNTLQKTVKRLCTAVGLEGKRTNHSLRASTATRLYQAGVEEQLICHRSNAVRSYKRTANFQQNESSEILYGKKQKTTTCTETKLQSQEEKTSHDTSHQVVNIEAVRRQSVANVSEFL</sequence>
<name>A0A8S3UCT8_MYTED</name>
<evidence type="ECO:0000313" key="8">
    <source>
        <dbReference type="Proteomes" id="UP000683360"/>
    </source>
</evidence>
<dbReference type="OrthoDB" id="6141201at2759"/>
<evidence type="ECO:0000256" key="4">
    <source>
        <dbReference type="ARBA" id="ARBA00023172"/>
    </source>
</evidence>
<keyword evidence="3" id="KW-0832">Ubl conjugation</keyword>
<dbReference type="SUPFAM" id="SSF56349">
    <property type="entry name" value="DNA breaking-rejoining enzymes"/>
    <property type="match status" value="1"/>
</dbReference>
<proteinExistence type="predicted"/>
<dbReference type="PANTHER" id="PTHR21446:SF12">
    <property type="entry name" value="POTASSIUM CHANNEL TETRAMERIZATION DOMAIN CONTAINING 1"/>
    <property type="match status" value="1"/>
</dbReference>
<evidence type="ECO:0000259" key="5">
    <source>
        <dbReference type="Pfam" id="PF12012"/>
    </source>
</evidence>
<gene>
    <name evidence="7" type="ORF">MEDL_55858</name>
</gene>
<keyword evidence="1" id="KW-1017">Isopeptide bond</keyword>
<dbReference type="GO" id="GO:0006310">
    <property type="term" value="P:DNA recombination"/>
    <property type="evidence" value="ECO:0007669"/>
    <property type="project" value="UniProtKB-KW"/>
</dbReference>
<accession>A0A8S3UCT8</accession>
<evidence type="ECO:0000256" key="3">
    <source>
        <dbReference type="ARBA" id="ARBA00022843"/>
    </source>
</evidence>
<dbReference type="InterPro" id="IPR057926">
    <property type="entry name" value="QRICH1_dom"/>
</dbReference>
<protein>
    <recommendedName>
        <fullName evidence="9">DUF3504 domain-containing protein</fullName>
    </recommendedName>
</protein>
<evidence type="ECO:0000259" key="6">
    <source>
        <dbReference type="Pfam" id="PF25561"/>
    </source>
</evidence>
<evidence type="ECO:0008006" key="9">
    <source>
        <dbReference type="Google" id="ProtNLM"/>
    </source>
</evidence>
<evidence type="ECO:0000256" key="2">
    <source>
        <dbReference type="ARBA" id="ARBA00022553"/>
    </source>
</evidence>
<dbReference type="InterPro" id="IPR013762">
    <property type="entry name" value="Integrase-like_cat_sf"/>
</dbReference>
<dbReference type="InterPro" id="IPR052787">
    <property type="entry name" value="MAVS"/>
</dbReference>
<feature type="domain" description="ZMYM2-like/QRICH1 C-terminal" evidence="5">
    <location>
        <begin position="171"/>
        <end position="309"/>
    </location>
</feature>